<dbReference type="GO" id="GO:0016301">
    <property type="term" value="F:kinase activity"/>
    <property type="evidence" value="ECO:0007669"/>
    <property type="project" value="UniProtKB-KW"/>
</dbReference>
<dbReference type="Proteomes" id="UP000502706">
    <property type="component" value="Chromosome"/>
</dbReference>
<evidence type="ECO:0000313" key="7">
    <source>
        <dbReference type="Proteomes" id="UP000502706"/>
    </source>
</evidence>
<dbReference type="GO" id="GO:0005524">
    <property type="term" value="F:ATP binding"/>
    <property type="evidence" value="ECO:0007669"/>
    <property type="project" value="UniProtKB-KW"/>
</dbReference>
<proteinExistence type="predicted"/>
<evidence type="ECO:0000313" key="6">
    <source>
        <dbReference type="EMBL" id="QIN78649.1"/>
    </source>
</evidence>
<dbReference type="InterPro" id="IPR036086">
    <property type="entry name" value="ParB/Sulfiredoxin_sf"/>
</dbReference>
<dbReference type="CDD" id="cd16388">
    <property type="entry name" value="SbnI_like_N"/>
    <property type="match status" value="1"/>
</dbReference>
<evidence type="ECO:0000259" key="5">
    <source>
        <dbReference type="SMART" id="SM00470"/>
    </source>
</evidence>
<keyword evidence="3" id="KW-0418">Kinase</keyword>
<protein>
    <recommendedName>
        <fullName evidence="5">ParB-like N-terminal domain-containing protein</fullName>
    </recommendedName>
</protein>
<keyword evidence="2" id="KW-0547">Nucleotide-binding</keyword>
<accession>A0A6G8PWQ0</accession>
<keyword evidence="7" id="KW-1185">Reference proteome</keyword>
<evidence type="ECO:0000256" key="1">
    <source>
        <dbReference type="ARBA" id="ARBA00022679"/>
    </source>
</evidence>
<reference evidence="6 7" key="1">
    <citation type="submission" date="2019-10" db="EMBL/GenBank/DDBJ databases">
        <title>Rubrobacter sp nov SCSIO 52915 isolated from a deep-sea sediment in the South China Sea.</title>
        <authorList>
            <person name="Chen R.W."/>
        </authorList>
    </citation>
    <scope>NUCLEOTIDE SEQUENCE [LARGE SCALE GENOMIC DNA]</scope>
    <source>
        <strain evidence="6 7">SCSIO 52915</strain>
    </source>
</reference>
<dbReference type="InterPro" id="IPR003115">
    <property type="entry name" value="ParB_N"/>
</dbReference>
<gene>
    <name evidence="6" type="ORF">GBA65_09075</name>
</gene>
<sequence>MVAGSNPAVPTLLRFFVWRSEWWRLFFGHAVPAHGRHRFLRRHRRVLFRRLRASRLYLRPLRRRLLTHPVQAVARSAIPALDALRIVELSCLILHEDHDPARLARVRDGIRDEAVQRNPVIAAPYGDRYLVLDGAHRVRALTELGLRLALVQIIALPESAESWGHLLPAEGLEDALRALPEVSTSTRRPEACLVEARFRDGRRLYARARGEGLVETVRGLKALGSIYPKGGVVRRIDPEADVDPGEGEALLLYRSFSPRELAEVVDRGEVLPAGITRFPVPERVLNVRYPLALLEDGETGARNAELRSFVGESLEKNRVRYYAEPVVLFE</sequence>
<keyword evidence="1" id="KW-0808">Transferase</keyword>
<dbReference type="AlphaFoldDB" id="A0A6G8PWQ0"/>
<dbReference type="SMART" id="SM00470">
    <property type="entry name" value="ParB"/>
    <property type="match status" value="1"/>
</dbReference>
<evidence type="ECO:0000256" key="3">
    <source>
        <dbReference type="ARBA" id="ARBA00022777"/>
    </source>
</evidence>
<dbReference type="InterPro" id="IPR037953">
    <property type="entry name" value="SbnI-like_N"/>
</dbReference>
<dbReference type="InterPro" id="IPR023098">
    <property type="entry name" value="SerK/SbnI_C"/>
</dbReference>
<dbReference type="EMBL" id="CP045121">
    <property type="protein sequence ID" value="QIN78649.1"/>
    <property type="molecule type" value="Genomic_DNA"/>
</dbReference>
<keyword evidence="4" id="KW-0067">ATP-binding</keyword>
<name>A0A6G8PWQ0_9ACTN</name>
<dbReference type="Gene3D" id="3.30.1760.10">
    <property type="entry name" value="Conserved hypothetical protein from pyrococcus furiosus pfu- 392566-001, domain 2"/>
    <property type="match status" value="1"/>
</dbReference>
<dbReference type="Gene3D" id="3.90.1530.10">
    <property type="entry name" value="Conserved hypothetical protein from pyrococcus furiosus pfu- 392566-001, ParB domain"/>
    <property type="match status" value="1"/>
</dbReference>
<organism evidence="6 7">
    <name type="scientific">Rubrobacter marinus</name>
    <dbReference type="NCBI Taxonomy" id="2653852"/>
    <lineage>
        <taxon>Bacteria</taxon>
        <taxon>Bacillati</taxon>
        <taxon>Actinomycetota</taxon>
        <taxon>Rubrobacteria</taxon>
        <taxon>Rubrobacterales</taxon>
        <taxon>Rubrobacteraceae</taxon>
        <taxon>Rubrobacter</taxon>
    </lineage>
</organism>
<evidence type="ECO:0000256" key="4">
    <source>
        <dbReference type="ARBA" id="ARBA00022840"/>
    </source>
</evidence>
<dbReference type="SUPFAM" id="SSF110849">
    <property type="entry name" value="ParB/Sulfiredoxin"/>
    <property type="match status" value="1"/>
</dbReference>
<feature type="domain" description="ParB-like N-terminal" evidence="5">
    <location>
        <begin position="85"/>
        <end position="166"/>
    </location>
</feature>
<evidence type="ECO:0000256" key="2">
    <source>
        <dbReference type="ARBA" id="ARBA00022741"/>
    </source>
</evidence>
<dbReference type="KEGG" id="rmar:GBA65_09075"/>